<evidence type="ECO:0000256" key="2">
    <source>
        <dbReference type="ARBA" id="ARBA00017846"/>
    </source>
</evidence>
<evidence type="ECO:0000256" key="5">
    <source>
        <dbReference type="ARBA" id="ARBA00022801"/>
    </source>
</evidence>
<dbReference type="AlphaFoldDB" id="A0A1H6VXG5"/>
<gene>
    <name evidence="18" type="ORF">SAMN05660742_103137</name>
</gene>
<evidence type="ECO:0000256" key="3">
    <source>
        <dbReference type="ARBA" id="ARBA00022741"/>
    </source>
</evidence>
<dbReference type="CDD" id="cd17992">
    <property type="entry name" value="DEXHc_RecG"/>
    <property type="match status" value="1"/>
</dbReference>
<proteinExistence type="inferred from homology"/>
<keyword evidence="8" id="KW-0238">DNA-binding</keyword>
<evidence type="ECO:0000313" key="18">
    <source>
        <dbReference type="EMBL" id="SEJ09388.1"/>
    </source>
</evidence>
<dbReference type="CDD" id="cd04488">
    <property type="entry name" value="RecG_wedge_OBF"/>
    <property type="match status" value="1"/>
</dbReference>
<evidence type="ECO:0000256" key="12">
    <source>
        <dbReference type="ARBA" id="ARBA00034617"/>
    </source>
</evidence>
<dbReference type="NCBIfam" id="NF008168">
    <property type="entry name" value="PRK10917.2-2"/>
    <property type="match status" value="1"/>
</dbReference>
<dbReference type="PROSITE" id="PS51194">
    <property type="entry name" value="HELICASE_CTER"/>
    <property type="match status" value="1"/>
</dbReference>
<evidence type="ECO:0000256" key="6">
    <source>
        <dbReference type="ARBA" id="ARBA00022806"/>
    </source>
</evidence>
<comment type="function">
    <text evidence="15">Plays a critical role in recombination and DNA repair. Helps process Holliday junction intermediates to mature products by catalyzing branch migration. Has replication fork regression activity, unwinds stalled or blocked replication forks to make a HJ that can be resolved. Has a DNA unwinding activity characteristic of a DNA helicase with 3'-5' polarity.</text>
</comment>
<evidence type="ECO:0000256" key="13">
    <source>
        <dbReference type="ARBA" id="ARBA00034808"/>
    </source>
</evidence>
<feature type="domain" description="Helicase C-terminal" evidence="17">
    <location>
        <begin position="462"/>
        <end position="619"/>
    </location>
</feature>
<dbReference type="GO" id="GO:0006281">
    <property type="term" value="P:DNA repair"/>
    <property type="evidence" value="ECO:0007669"/>
    <property type="project" value="UniProtKB-UniRule"/>
</dbReference>
<keyword evidence="10 15" id="KW-0234">DNA repair</keyword>
<evidence type="ECO:0000256" key="8">
    <source>
        <dbReference type="ARBA" id="ARBA00023125"/>
    </source>
</evidence>
<evidence type="ECO:0000256" key="9">
    <source>
        <dbReference type="ARBA" id="ARBA00023172"/>
    </source>
</evidence>
<comment type="catalytic activity">
    <reaction evidence="14 15">
        <text>ATP + H2O = ADP + phosphate + H(+)</text>
        <dbReference type="Rhea" id="RHEA:13065"/>
        <dbReference type="ChEBI" id="CHEBI:15377"/>
        <dbReference type="ChEBI" id="CHEBI:15378"/>
        <dbReference type="ChEBI" id="CHEBI:30616"/>
        <dbReference type="ChEBI" id="CHEBI:43474"/>
        <dbReference type="ChEBI" id="CHEBI:456216"/>
        <dbReference type="EC" id="5.6.2.4"/>
    </reaction>
</comment>
<dbReference type="NCBIfam" id="TIGR00643">
    <property type="entry name" value="recG"/>
    <property type="match status" value="1"/>
</dbReference>
<dbReference type="EC" id="5.6.2.4" evidence="13 15"/>
<protein>
    <recommendedName>
        <fullName evidence="2 15">ATP-dependent DNA helicase RecG</fullName>
        <ecNumber evidence="13 15">5.6.2.4</ecNumber>
    </recommendedName>
</protein>
<dbReference type="InterPro" id="IPR012340">
    <property type="entry name" value="NA-bd_OB-fold"/>
</dbReference>
<keyword evidence="6 15" id="KW-0347">Helicase</keyword>
<keyword evidence="7 15" id="KW-0067">ATP-binding</keyword>
<dbReference type="Pfam" id="PF17191">
    <property type="entry name" value="RecG_wedge"/>
    <property type="match status" value="1"/>
</dbReference>
<evidence type="ECO:0000256" key="14">
    <source>
        <dbReference type="ARBA" id="ARBA00048988"/>
    </source>
</evidence>
<keyword evidence="19" id="KW-1185">Reference proteome</keyword>
<evidence type="ECO:0000256" key="11">
    <source>
        <dbReference type="ARBA" id="ARBA00023235"/>
    </source>
</evidence>
<keyword evidence="11" id="KW-0413">Isomerase</keyword>
<dbReference type="SMART" id="SM00487">
    <property type="entry name" value="DEXDc"/>
    <property type="match status" value="1"/>
</dbReference>
<keyword evidence="9 15" id="KW-0233">DNA recombination</keyword>
<keyword evidence="5 15" id="KW-0378">Hydrolase</keyword>
<dbReference type="GO" id="GO:0005524">
    <property type="term" value="F:ATP binding"/>
    <property type="evidence" value="ECO:0007669"/>
    <property type="project" value="UniProtKB-KW"/>
</dbReference>
<dbReference type="STRING" id="84035.SAMN05660742_103137"/>
<dbReference type="GO" id="GO:0043138">
    <property type="term" value="F:3'-5' DNA helicase activity"/>
    <property type="evidence" value="ECO:0007669"/>
    <property type="project" value="UniProtKB-EC"/>
</dbReference>
<comment type="catalytic activity">
    <reaction evidence="12 15">
        <text>Couples ATP hydrolysis with the unwinding of duplex DNA by translocating in the 3'-5' direction.</text>
        <dbReference type="EC" id="5.6.2.4"/>
    </reaction>
</comment>
<dbReference type="Gene3D" id="3.40.50.300">
    <property type="entry name" value="P-loop containing nucleotide triphosphate hydrolases"/>
    <property type="match status" value="2"/>
</dbReference>
<evidence type="ECO:0000256" key="10">
    <source>
        <dbReference type="ARBA" id="ARBA00023204"/>
    </source>
</evidence>
<sequence length="687" mass="77263">MNTDLETKVQYLKGVGPVKSKAFVNLGITTVYDLLTHYPRRYEDRSVVTKLSEAKVGETETISGILINVTEHNPRRGLKLLKALVNDGSGFLQITWFNQPFVKKNLKIGRRIFATGKVNYAYGGQGQFEMNPIIDYEVAEEQAEDTHKILPVYMATDALPQKFLRKLIEQVLDESIKIPENLPKHLQLEYQLMDRKDAMYKIHFPTTMEEMTKARYRLAFEELYLIQCGLLVLKKQSRDKQKGIRHLMNSTLLKKVLHKIPFKLTTDQKLVLEEIYHDMESSLPMRRLIQGDVGSGKTIVSVLALVKTIENGYQGALMAPTEILAEQHLASFTNLLDSCGIRIGFLSGKLTKKNREVTLEKIAAGEVDLVIGTHALIQEAVQFKNLGLVVTDEQHRFGIRQRALLEEKGQLMPDVLVMTATPIPRTMTLTVYGDLDVSVIKQLPPGRKPIRTFVRTSSKRDLIYQFVKAEIAKGRQAYVVCPLIEMSETLNVQSATEVYEELTGGIFRDIECGLVHGKLSSKEKEKIMLEFHAGTIKLLVATTVIEVGVNVPNASIMVIEGADRFGLAQLHQLRGRIGRGQYQSYCILISQGKSAVAKERLGIMEKTNSGFALAEEDLKLRGPGQFFGSMQHGLADLKIADVLNDLDILLKARDAALKTLASVDDLRYILEILSLQYKDQFMKITDN</sequence>
<dbReference type="RefSeq" id="WP_091829477.1">
    <property type="nucleotide sequence ID" value="NZ_FNZK01000003.1"/>
</dbReference>
<dbReference type="SMART" id="SM00490">
    <property type="entry name" value="HELICc"/>
    <property type="match status" value="1"/>
</dbReference>
<evidence type="ECO:0000259" key="16">
    <source>
        <dbReference type="PROSITE" id="PS51192"/>
    </source>
</evidence>
<comment type="similarity">
    <text evidence="1 15">Belongs to the helicase family. RecG subfamily.</text>
</comment>
<evidence type="ECO:0000259" key="17">
    <source>
        <dbReference type="PROSITE" id="PS51194"/>
    </source>
</evidence>
<dbReference type="SUPFAM" id="SSF52540">
    <property type="entry name" value="P-loop containing nucleoside triphosphate hydrolases"/>
    <property type="match status" value="2"/>
</dbReference>
<evidence type="ECO:0000313" key="19">
    <source>
        <dbReference type="Proteomes" id="UP000199662"/>
    </source>
</evidence>
<dbReference type="GO" id="GO:0003677">
    <property type="term" value="F:DNA binding"/>
    <property type="evidence" value="ECO:0007669"/>
    <property type="project" value="UniProtKB-KW"/>
</dbReference>
<name>A0A1H6VXG5_9FIRM</name>
<dbReference type="InterPro" id="IPR033454">
    <property type="entry name" value="RecG_wedge"/>
</dbReference>
<feature type="domain" description="Helicase ATP-binding" evidence="16">
    <location>
        <begin position="278"/>
        <end position="440"/>
    </location>
</feature>
<dbReference type="NCBIfam" id="NF008165">
    <property type="entry name" value="PRK10917.1-3"/>
    <property type="match status" value="1"/>
</dbReference>
<dbReference type="InterPro" id="IPR027417">
    <property type="entry name" value="P-loop_NTPase"/>
</dbReference>
<dbReference type="GO" id="GO:0006310">
    <property type="term" value="P:DNA recombination"/>
    <property type="evidence" value="ECO:0007669"/>
    <property type="project" value="UniProtKB-UniRule"/>
</dbReference>
<keyword evidence="3 15" id="KW-0547">Nucleotide-binding</keyword>
<reference evidence="18 19" key="1">
    <citation type="submission" date="2016-10" db="EMBL/GenBank/DDBJ databases">
        <authorList>
            <person name="de Groot N.N."/>
        </authorList>
    </citation>
    <scope>NUCLEOTIDE SEQUENCE [LARGE SCALE GENOMIC DNA]</scope>
    <source>
        <strain evidence="18 19">DSM 2179</strain>
    </source>
</reference>
<evidence type="ECO:0000256" key="4">
    <source>
        <dbReference type="ARBA" id="ARBA00022763"/>
    </source>
</evidence>
<dbReference type="Gene3D" id="2.40.50.140">
    <property type="entry name" value="Nucleic acid-binding proteins"/>
    <property type="match status" value="1"/>
</dbReference>
<dbReference type="InterPro" id="IPR001650">
    <property type="entry name" value="Helicase_C-like"/>
</dbReference>
<keyword evidence="4 15" id="KW-0227">DNA damage</keyword>
<dbReference type="InterPro" id="IPR011545">
    <property type="entry name" value="DEAD/DEAH_box_helicase_dom"/>
</dbReference>
<dbReference type="InterPro" id="IPR004609">
    <property type="entry name" value="ATP-dep_DNA_helicase_RecG"/>
</dbReference>
<dbReference type="EMBL" id="FNZK01000003">
    <property type="protein sequence ID" value="SEJ09388.1"/>
    <property type="molecule type" value="Genomic_DNA"/>
</dbReference>
<dbReference type="Proteomes" id="UP000199662">
    <property type="component" value="Unassembled WGS sequence"/>
</dbReference>
<dbReference type="InterPro" id="IPR045562">
    <property type="entry name" value="RecG_dom3_C"/>
</dbReference>
<dbReference type="GO" id="GO:0016887">
    <property type="term" value="F:ATP hydrolysis activity"/>
    <property type="evidence" value="ECO:0007669"/>
    <property type="project" value="RHEA"/>
</dbReference>
<accession>A0A1H6VXG5</accession>
<evidence type="ECO:0000256" key="7">
    <source>
        <dbReference type="ARBA" id="ARBA00022840"/>
    </source>
</evidence>
<dbReference type="PROSITE" id="PS51192">
    <property type="entry name" value="HELICASE_ATP_BIND_1"/>
    <property type="match status" value="1"/>
</dbReference>
<evidence type="ECO:0000256" key="1">
    <source>
        <dbReference type="ARBA" id="ARBA00007504"/>
    </source>
</evidence>
<evidence type="ECO:0000256" key="15">
    <source>
        <dbReference type="RuleBase" id="RU363016"/>
    </source>
</evidence>
<dbReference type="Pfam" id="PF00271">
    <property type="entry name" value="Helicase_C"/>
    <property type="match status" value="1"/>
</dbReference>
<dbReference type="InterPro" id="IPR014001">
    <property type="entry name" value="Helicase_ATP-bd"/>
</dbReference>
<organism evidence="18 19">
    <name type="scientific">Propionispira arboris</name>
    <dbReference type="NCBI Taxonomy" id="84035"/>
    <lineage>
        <taxon>Bacteria</taxon>
        <taxon>Bacillati</taxon>
        <taxon>Bacillota</taxon>
        <taxon>Negativicutes</taxon>
        <taxon>Selenomonadales</taxon>
        <taxon>Selenomonadaceae</taxon>
        <taxon>Propionispira</taxon>
    </lineage>
</organism>
<dbReference type="SUPFAM" id="SSF50249">
    <property type="entry name" value="Nucleic acid-binding proteins"/>
    <property type="match status" value="1"/>
</dbReference>
<dbReference type="PANTHER" id="PTHR47964:SF1">
    <property type="entry name" value="ATP-DEPENDENT DNA HELICASE HOMOLOG RECG, CHLOROPLASTIC"/>
    <property type="match status" value="1"/>
</dbReference>
<dbReference type="Pfam" id="PF19833">
    <property type="entry name" value="RecG_dom3_C"/>
    <property type="match status" value="1"/>
</dbReference>
<dbReference type="InterPro" id="IPR047112">
    <property type="entry name" value="RecG/Mfd"/>
</dbReference>
<dbReference type="Pfam" id="PF00270">
    <property type="entry name" value="DEAD"/>
    <property type="match status" value="1"/>
</dbReference>
<dbReference type="PANTHER" id="PTHR47964">
    <property type="entry name" value="ATP-DEPENDENT DNA HELICASE HOMOLOG RECG, CHLOROPLASTIC"/>
    <property type="match status" value="1"/>
</dbReference>